<name>A0ACC6SGW6_9BACI</name>
<dbReference type="EMBL" id="JBBMEW010000027">
    <property type="protein sequence ID" value="MEQ2529087.1"/>
    <property type="molecule type" value="Genomic_DNA"/>
</dbReference>
<reference evidence="1" key="1">
    <citation type="submission" date="2024-03" db="EMBL/GenBank/DDBJ databases">
        <title>Human intestinal bacterial collection.</title>
        <authorList>
            <person name="Pauvert C."/>
            <person name="Hitch T.C.A."/>
            <person name="Clavel T."/>
        </authorList>
    </citation>
    <scope>NUCLEOTIDE SEQUENCE</scope>
    <source>
        <strain evidence="1">CLA-AA-H227</strain>
    </source>
</reference>
<accession>A0ACC6SGW6</accession>
<evidence type="ECO:0000313" key="2">
    <source>
        <dbReference type="Proteomes" id="UP001439875"/>
    </source>
</evidence>
<dbReference type="Proteomes" id="UP001439875">
    <property type="component" value="Unassembled WGS sequence"/>
</dbReference>
<protein>
    <submittedName>
        <fullName evidence="1">Uncharacterized protein</fullName>
    </submittedName>
</protein>
<keyword evidence="2" id="KW-1185">Reference proteome</keyword>
<sequence length="313" mass="35900">MMQLTGLIILVALGGYFFYTVQKSKKSENKKNDSSNKKVKETVQDLFEYKQITDKGVCFLKDGAFTATMEVSEINQRLNNLSENTEVWRKFRGLVNSLSIRHTYLVQSQYLNLTDFVNNYDEQANNLDYLTPQFKEAKEEVVSSYRDFSEIKTKEVRAYVIFRFNPYKEGIEKGLDTGNAMLNNLINATKSKTTQMTEDEAEDLATAILDEVTDLAGQLFHGIGIRSTRLNRTGVLNMVYMTLNRDLTLVQRLSDAATAESFSEFKASATPFLIENYAEYEEMVQQGYEVEYVGDDNEPLFELTEEIELEPVY</sequence>
<organism evidence="1 2">
    <name type="scientific">Robertmurraya yapensis</name>
    <name type="common">ex Hitch et al 2024</name>
    <dbReference type="NCBI Taxonomy" id="3133160"/>
    <lineage>
        <taxon>Bacteria</taxon>
        <taxon>Bacillati</taxon>
        <taxon>Bacillota</taxon>
        <taxon>Bacilli</taxon>
        <taxon>Bacillales</taxon>
        <taxon>Bacillaceae</taxon>
        <taxon>Robertmurraya</taxon>
    </lineage>
</organism>
<proteinExistence type="predicted"/>
<evidence type="ECO:0000313" key="1">
    <source>
        <dbReference type="EMBL" id="MEQ2529087.1"/>
    </source>
</evidence>
<gene>
    <name evidence="1" type="ORF">WMO40_20645</name>
</gene>
<comment type="caution">
    <text evidence="1">The sequence shown here is derived from an EMBL/GenBank/DDBJ whole genome shotgun (WGS) entry which is preliminary data.</text>
</comment>